<name>A0A3N0XPK4_ANAGA</name>
<sequence length="309" mass="34382">MTENVTDSLEDLDVETETIASVFSSTLDSVAPLQLIKEINPTPWYNEHTRALKPWCRISATTSLSHNELSSGHAISVSAALNANEEERGGARHAVIQALQFDPESDPDEEALDEVVATQRLQQDVSEWHGCKQFIRGKPIRFGFKIWSLASSSGFVYQMEPYAGSHTRLIETGLGQGPSVVLGLAEKAGVPPGCKFYHDNLFTTLTLVDEMTKRGYGSCGTLRENRLFDIPLTPAKSFRKTSRGNAEFLIEDGKLIVRWNDNSVVTVVTNMENKYSDVGAQQWNKQKHAMDKVKQPTCIKSYNTHMGRC</sequence>
<evidence type="ECO:0000259" key="1">
    <source>
        <dbReference type="Pfam" id="PF13843"/>
    </source>
</evidence>
<proteinExistence type="predicted"/>
<feature type="domain" description="PiggyBac transposable element-derived protein" evidence="1">
    <location>
        <begin position="129"/>
        <end position="307"/>
    </location>
</feature>
<dbReference type="InterPro" id="IPR052638">
    <property type="entry name" value="PiggyBac_TE-derived"/>
</dbReference>
<keyword evidence="3" id="KW-1185">Reference proteome</keyword>
<evidence type="ECO:0000313" key="3">
    <source>
        <dbReference type="Proteomes" id="UP000281406"/>
    </source>
</evidence>
<dbReference type="InterPro" id="IPR029526">
    <property type="entry name" value="PGBD"/>
</dbReference>
<dbReference type="AlphaFoldDB" id="A0A3N0XPK4"/>
<evidence type="ECO:0000313" key="2">
    <source>
        <dbReference type="EMBL" id="ROI93612.1"/>
    </source>
</evidence>
<dbReference type="Pfam" id="PF13843">
    <property type="entry name" value="DDE_Tnp_1_7"/>
    <property type="match status" value="1"/>
</dbReference>
<gene>
    <name evidence="2" type="ORF">DPX16_3282</name>
</gene>
<comment type="caution">
    <text evidence="2">The sequence shown here is derived from an EMBL/GenBank/DDBJ whole genome shotgun (WGS) entry which is preliminary data.</text>
</comment>
<dbReference type="Proteomes" id="UP000281406">
    <property type="component" value="Unassembled WGS sequence"/>
</dbReference>
<dbReference type="PANTHER" id="PTHR47055">
    <property type="entry name" value="DDE_TNP_1_7 DOMAIN-CONTAINING PROTEIN"/>
    <property type="match status" value="1"/>
</dbReference>
<dbReference type="GO" id="GO:0043565">
    <property type="term" value="F:sequence-specific DNA binding"/>
    <property type="evidence" value="ECO:0007669"/>
    <property type="project" value="TreeGrafter"/>
</dbReference>
<organism evidence="2 3">
    <name type="scientific">Anabarilius grahami</name>
    <name type="common">Kanglang fish</name>
    <name type="synonym">Barilius grahami</name>
    <dbReference type="NCBI Taxonomy" id="495550"/>
    <lineage>
        <taxon>Eukaryota</taxon>
        <taxon>Metazoa</taxon>
        <taxon>Chordata</taxon>
        <taxon>Craniata</taxon>
        <taxon>Vertebrata</taxon>
        <taxon>Euteleostomi</taxon>
        <taxon>Actinopterygii</taxon>
        <taxon>Neopterygii</taxon>
        <taxon>Teleostei</taxon>
        <taxon>Ostariophysi</taxon>
        <taxon>Cypriniformes</taxon>
        <taxon>Xenocyprididae</taxon>
        <taxon>Xenocypridinae</taxon>
        <taxon>Xenocypridinae incertae sedis</taxon>
        <taxon>Anabarilius</taxon>
    </lineage>
</organism>
<protein>
    <submittedName>
        <fullName evidence="2">PiggyBac transposable element-derived protein 3</fullName>
    </submittedName>
</protein>
<dbReference type="OrthoDB" id="123207at2759"/>
<dbReference type="PANTHER" id="PTHR47055:SF3">
    <property type="entry name" value="PHORBOL-ESTER_DAG-TYPE DOMAIN-CONTAINING PROTEIN"/>
    <property type="match status" value="1"/>
</dbReference>
<reference evidence="2 3" key="1">
    <citation type="submission" date="2018-10" db="EMBL/GenBank/DDBJ databases">
        <title>Genome assembly for a Yunnan-Guizhou Plateau 3E fish, Anabarilius grahami (Regan), and its evolutionary and genetic applications.</title>
        <authorList>
            <person name="Jiang W."/>
        </authorList>
    </citation>
    <scope>NUCLEOTIDE SEQUENCE [LARGE SCALE GENOMIC DNA]</scope>
    <source>
        <strain evidence="2">AG-KIZ</strain>
        <tissue evidence="2">Muscle</tissue>
    </source>
</reference>
<accession>A0A3N0XPK4</accession>
<dbReference type="EMBL" id="RJVU01066360">
    <property type="protein sequence ID" value="ROI93612.1"/>
    <property type="molecule type" value="Genomic_DNA"/>
</dbReference>